<evidence type="ECO:0000313" key="2">
    <source>
        <dbReference type="EMBL" id="CAI9099691.1"/>
    </source>
</evidence>
<evidence type="ECO:0000256" key="1">
    <source>
        <dbReference type="SAM" id="MobiDB-lite"/>
    </source>
</evidence>
<feature type="region of interest" description="Disordered" evidence="1">
    <location>
        <begin position="1"/>
        <end position="62"/>
    </location>
</feature>
<dbReference type="PANTHER" id="PTHR47430">
    <property type="entry name" value="GB|AAC33480.1"/>
    <property type="match status" value="1"/>
</dbReference>
<gene>
    <name evidence="2" type="ORF">OLC1_LOCUS9656</name>
</gene>
<dbReference type="AlphaFoldDB" id="A0AAV1CWH2"/>
<dbReference type="PANTHER" id="PTHR47430:SF4">
    <property type="entry name" value="GB|AAC33480.1"/>
    <property type="match status" value="1"/>
</dbReference>
<feature type="region of interest" description="Disordered" evidence="1">
    <location>
        <begin position="111"/>
        <end position="145"/>
    </location>
</feature>
<protein>
    <submittedName>
        <fullName evidence="2">OLC1v1036550C1</fullName>
    </submittedName>
</protein>
<keyword evidence="3" id="KW-1185">Reference proteome</keyword>
<feature type="compositionally biased region" description="Basic and acidic residues" evidence="1">
    <location>
        <begin position="9"/>
        <end position="22"/>
    </location>
</feature>
<dbReference type="EMBL" id="OX459120">
    <property type="protein sequence ID" value="CAI9099691.1"/>
    <property type="molecule type" value="Genomic_DNA"/>
</dbReference>
<organism evidence="2 3">
    <name type="scientific">Oldenlandia corymbosa var. corymbosa</name>
    <dbReference type="NCBI Taxonomy" id="529605"/>
    <lineage>
        <taxon>Eukaryota</taxon>
        <taxon>Viridiplantae</taxon>
        <taxon>Streptophyta</taxon>
        <taxon>Embryophyta</taxon>
        <taxon>Tracheophyta</taxon>
        <taxon>Spermatophyta</taxon>
        <taxon>Magnoliopsida</taxon>
        <taxon>eudicotyledons</taxon>
        <taxon>Gunneridae</taxon>
        <taxon>Pentapetalae</taxon>
        <taxon>asterids</taxon>
        <taxon>lamiids</taxon>
        <taxon>Gentianales</taxon>
        <taxon>Rubiaceae</taxon>
        <taxon>Rubioideae</taxon>
        <taxon>Spermacoceae</taxon>
        <taxon>Hedyotis-Oldenlandia complex</taxon>
        <taxon>Oldenlandia</taxon>
    </lineage>
</organism>
<accession>A0AAV1CWH2</accession>
<evidence type="ECO:0000313" key="3">
    <source>
        <dbReference type="Proteomes" id="UP001161247"/>
    </source>
</evidence>
<sequence>MGVLDDFALSDKENGDKGDNEKKKKKNKKKKADFRLETEECNDGGGIGSEGPDELQNENGDLAIGMGSNRIAVLLENKTAKGKTTKSKFDLGAEYRQKEGLKAFGESRALGSVEKGEESKKRKRLKDRSIHSEGEGQGHDFDDPVGKIQSTLDVRDYDELLIGTKVEAIVEDDVFMKNENKRKKKSKTRKADLSAGAGTAVTLKMDRHLNYETKGMKEKVKSFQNELKNPKGRTDKKRVSFSGKDEVFTLPEDKLIWGKWFSKEEDEMIKAAVFKYIEANCLGEKGLEMVLNCKSNPKTRKCWNEIGSALPHRPQNSVYYRAQKLFCENQRRKWTKEELDLFGSSIGNTETSGRLWLKNSGDFIIMFVMLGKE</sequence>
<feature type="compositionally biased region" description="Basic and acidic residues" evidence="1">
    <location>
        <begin position="127"/>
        <end position="145"/>
    </location>
</feature>
<proteinExistence type="predicted"/>
<dbReference type="Proteomes" id="UP001161247">
    <property type="component" value="Chromosome 3"/>
</dbReference>
<reference evidence="2" key="1">
    <citation type="submission" date="2023-03" db="EMBL/GenBank/DDBJ databases">
        <authorList>
            <person name="Julca I."/>
        </authorList>
    </citation>
    <scope>NUCLEOTIDE SEQUENCE</scope>
</reference>
<name>A0AAV1CWH2_OLDCO</name>
<feature type="compositionally biased region" description="Basic residues" evidence="1">
    <location>
        <begin position="23"/>
        <end position="32"/>
    </location>
</feature>